<evidence type="ECO:0000313" key="2">
    <source>
        <dbReference type="Proteomes" id="UP001595947"/>
    </source>
</evidence>
<evidence type="ECO:0000313" key="1">
    <source>
        <dbReference type="EMBL" id="MFC5064874.1"/>
    </source>
</evidence>
<accession>A0ABV9YU73</accession>
<gene>
    <name evidence="1" type="ORF">ACFPBZ_21805</name>
</gene>
<dbReference type="Proteomes" id="UP001595947">
    <property type="component" value="Unassembled WGS sequence"/>
</dbReference>
<reference evidence="2" key="1">
    <citation type="journal article" date="2019" name="Int. J. Syst. Evol. Microbiol.">
        <title>The Global Catalogue of Microorganisms (GCM) 10K type strain sequencing project: providing services to taxonomists for standard genome sequencing and annotation.</title>
        <authorList>
            <consortium name="The Broad Institute Genomics Platform"/>
            <consortium name="The Broad Institute Genome Sequencing Center for Infectious Disease"/>
            <person name="Wu L."/>
            <person name="Ma J."/>
        </authorList>
    </citation>
    <scope>NUCLEOTIDE SEQUENCE [LARGE SCALE GENOMIC DNA]</scope>
    <source>
        <strain evidence="2">CGMCC 4.7093</strain>
    </source>
</reference>
<comment type="caution">
    <text evidence="1">The sequence shown here is derived from an EMBL/GenBank/DDBJ whole genome shotgun (WGS) entry which is preliminary data.</text>
</comment>
<dbReference type="RefSeq" id="WP_378038217.1">
    <property type="nucleotide sequence ID" value="NZ_JBHSIV010000027.1"/>
</dbReference>
<dbReference type="SUPFAM" id="SSF55174">
    <property type="entry name" value="Alpha-L RNA-binding motif"/>
    <property type="match status" value="1"/>
</dbReference>
<dbReference type="EMBL" id="JBHSIV010000027">
    <property type="protein sequence ID" value="MFC5064874.1"/>
    <property type="molecule type" value="Genomic_DNA"/>
</dbReference>
<organism evidence="1 2">
    <name type="scientific">Actinomycetospora atypica</name>
    <dbReference type="NCBI Taxonomy" id="1290095"/>
    <lineage>
        <taxon>Bacteria</taxon>
        <taxon>Bacillati</taxon>
        <taxon>Actinomycetota</taxon>
        <taxon>Actinomycetes</taxon>
        <taxon>Pseudonocardiales</taxon>
        <taxon>Pseudonocardiaceae</taxon>
        <taxon>Actinomycetospora</taxon>
    </lineage>
</organism>
<name>A0ABV9YU73_9PSEU</name>
<protein>
    <recommendedName>
        <fullName evidence="3">RNA pseudouridine synthase</fullName>
    </recommendedName>
</protein>
<keyword evidence="2" id="KW-1185">Reference proteome</keyword>
<proteinExistence type="predicted"/>
<sequence>MSDLIDEHKPVTVFERLTRAGLSAERVQWRLAQGGVRVDDEPVTDPATPAELPAHVVLRS</sequence>
<evidence type="ECO:0008006" key="3">
    <source>
        <dbReference type="Google" id="ProtNLM"/>
    </source>
</evidence>